<evidence type="ECO:0000313" key="2">
    <source>
        <dbReference type="Proteomes" id="UP000605992"/>
    </source>
</evidence>
<reference evidence="1" key="1">
    <citation type="submission" date="2021-01" db="EMBL/GenBank/DDBJ databases">
        <title>Whole genome shotgun sequence of Planotetraspora thailandica NBRC 104271.</title>
        <authorList>
            <person name="Komaki H."/>
            <person name="Tamura T."/>
        </authorList>
    </citation>
    <scope>NUCLEOTIDE SEQUENCE</scope>
    <source>
        <strain evidence="1">NBRC 104271</strain>
    </source>
</reference>
<protein>
    <submittedName>
        <fullName evidence="1">Uncharacterized protein</fullName>
    </submittedName>
</protein>
<comment type="caution">
    <text evidence="1">The sequence shown here is derived from an EMBL/GenBank/DDBJ whole genome shotgun (WGS) entry which is preliminary data.</text>
</comment>
<sequence length="59" mass="6531">MSDVHDIGGPNQRADINAQIIDTFRADNGVNGIDGTDWCGALWAVIRWARSRRRRPPAA</sequence>
<evidence type="ECO:0000313" key="1">
    <source>
        <dbReference type="EMBL" id="GII59264.1"/>
    </source>
</evidence>
<dbReference type="Proteomes" id="UP000605992">
    <property type="component" value="Unassembled WGS sequence"/>
</dbReference>
<accession>A0A8J4DEI4</accession>
<dbReference type="AlphaFoldDB" id="A0A8J4DEI4"/>
<proteinExistence type="predicted"/>
<keyword evidence="2" id="KW-1185">Reference proteome</keyword>
<name>A0A8J4DEI4_9ACTN</name>
<organism evidence="1 2">
    <name type="scientific">Planotetraspora thailandica</name>
    <dbReference type="NCBI Taxonomy" id="487172"/>
    <lineage>
        <taxon>Bacteria</taxon>
        <taxon>Bacillati</taxon>
        <taxon>Actinomycetota</taxon>
        <taxon>Actinomycetes</taxon>
        <taxon>Streptosporangiales</taxon>
        <taxon>Streptosporangiaceae</taxon>
        <taxon>Planotetraspora</taxon>
    </lineage>
</organism>
<dbReference type="EMBL" id="BOOR01000081">
    <property type="protein sequence ID" value="GII59264.1"/>
    <property type="molecule type" value="Genomic_DNA"/>
</dbReference>
<gene>
    <name evidence="1" type="ORF">Pth03_76530</name>
</gene>